<dbReference type="InterPro" id="IPR000073">
    <property type="entry name" value="AB_hydrolase_1"/>
</dbReference>
<keyword evidence="5" id="KW-0031">Aminopeptidase</keyword>
<keyword evidence="2 5" id="KW-0378">Hydrolase</keyword>
<dbReference type="InterPro" id="IPR050266">
    <property type="entry name" value="AB_hydrolase_sf"/>
</dbReference>
<gene>
    <name evidence="5" type="primary">pip_2</name>
    <name evidence="5" type="ORF">SDC9_28214</name>
</gene>
<evidence type="ECO:0000256" key="3">
    <source>
        <dbReference type="SAM" id="MobiDB-lite"/>
    </source>
</evidence>
<name>A0A644UT81_9ZZZZ</name>
<dbReference type="GO" id="GO:0006508">
    <property type="term" value="P:proteolysis"/>
    <property type="evidence" value="ECO:0007669"/>
    <property type="project" value="InterPro"/>
</dbReference>
<dbReference type="Pfam" id="PF00561">
    <property type="entry name" value="Abhydrolase_1"/>
    <property type="match status" value="1"/>
</dbReference>
<organism evidence="5">
    <name type="scientific">bioreactor metagenome</name>
    <dbReference type="NCBI Taxonomy" id="1076179"/>
    <lineage>
        <taxon>unclassified sequences</taxon>
        <taxon>metagenomes</taxon>
        <taxon>ecological metagenomes</taxon>
    </lineage>
</organism>
<comment type="caution">
    <text evidence="5">The sequence shown here is derived from an EMBL/GenBank/DDBJ whole genome shotgun (WGS) entry which is preliminary data.</text>
</comment>
<dbReference type="PANTHER" id="PTHR43798">
    <property type="entry name" value="MONOACYLGLYCEROL LIPASE"/>
    <property type="match status" value="1"/>
</dbReference>
<evidence type="ECO:0000256" key="1">
    <source>
        <dbReference type="ARBA" id="ARBA00010088"/>
    </source>
</evidence>
<dbReference type="PANTHER" id="PTHR43798:SF33">
    <property type="entry name" value="HYDROLASE, PUTATIVE (AFU_ORTHOLOGUE AFUA_2G14860)-RELATED"/>
    <property type="match status" value="1"/>
</dbReference>
<protein>
    <submittedName>
        <fullName evidence="5">Proline iminopeptidase</fullName>
        <ecNumber evidence="5">3.4.11.5</ecNumber>
    </submittedName>
</protein>
<proteinExistence type="inferred from homology"/>
<dbReference type="AlphaFoldDB" id="A0A644UT81"/>
<reference evidence="5" key="1">
    <citation type="submission" date="2019-08" db="EMBL/GenBank/DDBJ databases">
        <authorList>
            <person name="Kucharzyk K."/>
            <person name="Murdoch R.W."/>
            <person name="Higgins S."/>
            <person name="Loffler F."/>
        </authorList>
    </citation>
    <scope>NUCLEOTIDE SEQUENCE</scope>
</reference>
<dbReference type="GO" id="GO:0016020">
    <property type="term" value="C:membrane"/>
    <property type="evidence" value="ECO:0007669"/>
    <property type="project" value="TreeGrafter"/>
</dbReference>
<keyword evidence="5" id="KW-0645">Protease</keyword>
<dbReference type="InterPro" id="IPR002410">
    <property type="entry name" value="Peptidase_S33"/>
</dbReference>
<feature type="region of interest" description="Disordered" evidence="3">
    <location>
        <begin position="182"/>
        <end position="202"/>
    </location>
</feature>
<dbReference type="EMBL" id="VSSQ01000160">
    <property type="protein sequence ID" value="MPL82278.1"/>
    <property type="molecule type" value="Genomic_DNA"/>
</dbReference>
<accession>A0A644UT81</accession>
<evidence type="ECO:0000313" key="5">
    <source>
        <dbReference type="EMBL" id="MPL82278.1"/>
    </source>
</evidence>
<comment type="similarity">
    <text evidence="1">Belongs to the peptidase S33 family.</text>
</comment>
<dbReference type="Gene3D" id="3.40.50.1820">
    <property type="entry name" value="alpha/beta hydrolase"/>
    <property type="match status" value="1"/>
</dbReference>
<dbReference type="PRINTS" id="PR00793">
    <property type="entry name" value="PROAMNOPTASE"/>
</dbReference>
<dbReference type="GO" id="GO:0004177">
    <property type="term" value="F:aminopeptidase activity"/>
    <property type="evidence" value="ECO:0007669"/>
    <property type="project" value="UniProtKB-KW"/>
</dbReference>
<dbReference type="EC" id="3.4.11.5" evidence="5"/>
<feature type="domain" description="AB hydrolase-1" evidence="4">
    <location>
        <begin position="67"/>
        <end position="328"/>
    </location>
</feature>
<evidence type="ECO:0000259" key="4">
    <source>
        <dbReference type="Pfam" id="PF00561"/>
    </source>
</evidence>
<dbReference type="SUPFAM" id="SSF53474">
    <property type="entry name" value="alpha/beta-Hydrolases"/>
    <property type="match status" value="1"/>
</dbReference>
<sequence length="356" mass="39617">MRKKFFTFTKYALLLCVVLCLLLTFIPGNYNVPQIQKRDGTQYWDLPAGSKIAYTLVSAGGAKKPHPIIYLQGGPGGFISDRNIKVLAPLSEDGYDVYLYDQIGSGLSDRLTDISDYTADRHKKDLEEIIKKIGAEKVILIGQSWGAILATLFIADNAEKVQGVIFTGPGPIQPMRREMQGTNPPDSLNMRKPPYSNNEANEKSKNLRAGVVGFLAKSFGIKLASDREADDFQTYLNNELNKATVCDTSKALKAEGGGGFYAQVMTVRSFSEIKDPRPKLKGLKIPVLIMKGQCDNQPWGFVNEYLELFPDYQLKIIPDAGHSISVEQPELYLKTIRDFLNQDILPQILADKSTNR</sequence>
<evidence type="ECO:0000256" key="2">
    <source>
        <dbReference type="ARBA" id="ARBA00022801"/>
    </source>
</evidence>
<dbReference type="InterPro" id="IPR029058">
    <property type="entry name" value="AB_hydrolase_fold"/>
</dbReference>